<dbReference type="SUPFAM" id="SSF57701">
    <property type="entry name" value="Zn2/Cys6 DNA-binding domain"/>
    <property type="match status" value="1"/>
</dbReference>
<dbReference type="InterPro" id="IPR001138">
    <property type="entry name" value="Zn2Cys6_DnaBD"/>
</dbReference>
<keyword evidence="3" id="KW-1185">Reference proteome</keyword>
<dbReference type="STRING" id="90262.A0A1X2IFW5"/>
<dbReference type="AlphaFoldDB" id="A0A1X2IFW5"/>
<dbReference type="GO" id="GO:0005634">
    <property type="term" value="C:nucleus"/>
    <property type="evidence" value="ECO:0007669"/>
    <property type="project" value="InterPro"/>
</dbReference>
<gene>
    <name evidence="2" type="ORF">BCR42DRAFT_328053</name>
</gene>
<dbReference type="EMBL" id="MCGE01000012">
    <property type="protein sequence ID" value="ORZ15692.1"/>
    <property type="molecule type" value="Genomic_DNA"/>
</dbReference>
<dbReference type="PRINTS" id="PR00054">
    <property type="entry name" value="FUNGALZNCYS"/>
</dbReference>
<organism evidence="2 3">
    <name type="scientific">Absidia repens</name>
    <dbReference type="NCBI Taxonomy" id="90262"/>
    <lineage>
        <taxon>Eukaryota</taxon>
        <taxon>Fungi</taxon>
        <taxon>Fungi incertae sedis</taxon>
        <taxon>Mucoromycota</taxon>
        <taxon>Mucoromycotina</taxon>
        <taxon>Mucoromycetes</taxon>
        <taxon>Mucorales</taxon>
        <taxon>Cunninghamellaceae</taxon>
        <taxon>Absidia</taxon>
    </lineage>
</organism>
<dbReference type="SMART" id="SM00066">
    <property type="entry name" value="GAL4"/>
    <property type="match status" value="1"/>
</dbReference>
<protein>
    <recommendedName>
        <fullName evidence="1">Zn(2)-C6 fungal-type domain-containing protein</fullName>
    </recommendedName>
</protein>
<dbReference type="GO" id="GO:0045944">
    <property type="term" value="P:positive regulation of transcription by RNA polymerase II"/>
    <property type="evidence" value="ECO:0007669"/>
    <property type="project" value="TreeGrafter"/>
</dbReference>
<reference evidence="2 3" key="1">
    <citation type="submission" date="2016-07" db="EMBL/GenBank/DDBJ databases">
        <title>Pervasive Adenine N6-methylation of Active Genes in Fungi.</title>
        <authorList>
            <consortium name="DOE Joint Genome Institute"/>
            <person name="Mondo S.J."/>
            <person name="Dannebaum R.O."/>
            <person name="Kuo R.C."/>
            <person name="Labutti K."/>
            <person name="Haridas S."/>
            <person name="Kuo A."/>
            <person name="Salamov A."/>
            <person name="Ahrendt S.R."/>
            <person name="Lipzen A."/>
            <person name="Sullivan W."/>
            <person name="Andreopoulos W.B."/>
            <person name="Clum A."/>
            <person name="Lindquist E."/>
            <person name="Daum C."/>
            <person name="Ramamoorthy G.K."/>
            <person name="Gryganskyi A."/>
            <person name="Culley D."/>
            <person name="Magnuson J.K."/>
            <person name="James T.Y."/>
            <person name="O'Malley M.A."/>
            <person name="Stajich J.E."/>
            <person name="Spatafora J.W."/>
            <person name="Visel A."/>
            <person name="Grigoriev I.V."/>
        </authorList>
    </citation>
    <scope>NUCLEOTIDE SEQUENCE [LARGE SCALE GENOMIC DNA]</scope>
    <source>
        <strain evidence="2 3">NRRL 1336</strain>
    </source>
</reference>
<feature type="non-terminal residue" evidence="2">
    <location>
        <position position="60"/>
    </location>
</feature>
<dbReference type="InterPro" id="IPR036864">
    <property type="entry name" value="Zn2-C6_fun-type_DNA-bd_sf"/>
</dbReference>
<dbReference type="PANTHER" id="PTHR47655:SF2">
    <property type="entry name" value="QUINIC ACID UTILIZATION ACTIVATOR"/>
    <property type="match status" value="1"/>
</dbReference>
<dbReference type="GO" id="GO:0008270">
    <property type="term" value="F:zinc ion binding"/>
    <property type="evidence" value="ECO:0007669"/>
    <property type="project" value="InterPro"/>
</dbReference>
<evidence type="ECO:0000259" key="1">
    <source>
        <dbReference type="PROSITE" id="PS50048"/>
    </source>
</evidence>
<comment type="caution">
    <text evidence="2">The sequence shown here is derived from an EMBL/GenBank/DDBJ whole genome shotgun (WGS) entry which is preliminary data.</text>
</comment>
<evidence type="ECO:0000313" key="2">
    <source>
        <dbReference type="EMBL" id="ORZ15692.1"/>
    </source>
</evidence>
<accession>A0A1X2IFW5</accession>
<dbReference type="Gene3D" id="4.10.240.10">
    <property type="entry name" value="Zn(2)-C6 fungal-type DNA-binding domain"/>
    <property type="match status" value="1"/>
</dbReference>
<dbReference type="PROSITE" id="PS50048">
    <property type="entry name" value="ZN2_CY6_FUNGAL_2"/>
    <property type="match status" value="1"/>
</dbReference>
<feature type="domain" description="Zn(2)-C6 fungal-type" evidence="1">
    <location>
        <begin position="6"/>
        <end position="34"/>
    </location>
</feature>
<dbReference type="OrthoDB" id="2123952at2759"/>
<dbReference type="GO" id="GO:0003677">
    <property type="term" value="F:DNA binding"/>
    <property type="evidence" value="ECO:0007669"/>
    <property type="project" value="InterPro"/>
</dbReference>
<dbReference type="GO" id="GO:0000981">
    <property type="term" value="F:DNA-binding transcription factor activity, RNA polymerase II-specific"/>
    <property type="evidence" value="ECO:0007669"/>
    <property type="project" value="InterPro"/>
</dbReference>
<dbReference type="InterPro" id="IPR052783">
    <property type="entry name" value="Metabolic/Drug-Res_Regulator"/>
</dbReference>
<dbReference type="InterPro" id="IPR020448">
    <property type="entry name" value="Maltose_ferment_reg_DNA-bd"/>
</dbReference>
<dbReference type="PANTHER" id="PTHR47655">
    <property type="entry name" value="QUINIC ACID UTILIZATION ACTIVATOR"/>
    <property type="match status" value="1"/>
</dbReference>
<sequence length="60" mass="6966">MDVYSDRCRKKKIKCDGSLPICSNCKAFELECTYKDTTKKRGPPKGYIEAIENRLYKLES</sequence>
<dbReference type="CDD" id="cd00067">
    <property type="entry name" value="GAL4"/>
    <property type="match status" value="1"/>
</dbReference>
<dbReference type="Proteomes" id="UP000193560">
    <property type="component" value="Unassembled WGS sequence"/>
</dbReference>
<evidence type="ECO:0000313" key="3">
    <source>
        <dbReference type="Proteomes" id="UP000193560"/>
    </source>
</evidence>
<proteinExistence type="predicted"/>
<dbReference type="Pfam" id="PF00172">
    <property type="entry name" value="Zn_clus"/>
    <property type="match status" value="1"/>
</dbReference>
<name>A0A1X2IFW5_9FUNG</name>